<dbReference type="AlphaFoldDB" id="A0A151ZB26"/>
<keyword evidence="2" id="KW-1185">Reference proteome</keyword>
<dbReference type="EMBL" id="LODT01000035">
    <property type="protein sequence ID" value="KYQ91136.1"/>
    <property type="molecule type" value="Genomic_DNA"/>
</dbReference>
<dbReference type="InParanoid" id="A0A151ZB26"/>
<protein>
    <recommendedName>
        <fullName evidence="3">SHSP domain-containing protein</fullName>
    </recommendedName>
</protein>
<reference evidence="1 2" key="1">
    <citation type="submission" date="2015-12" db="EMBL/GenBank/DDBJ databases">
        <title>Dictyostelia acquired genes for synthesis and detection of signals that induce cell-type specialization by lateral gene transfer from prokaryotes.</title>
        <authorList>
            <person name="Gloeckner G."/>
            <person name="Schaap P."/>
        </authorList>
    </citation>
    <scope>NUCLEOTIDE SEQUENCE [LARGE SCALE GENOMIC DNA]</scope>
    <source>
        <strain evidence="1 2">TK</strain>
    </source>
</reference>
<organism evidence="1 2">
    <name type="scientific">Tieghemostelium lacteum</name>
    <name type="common">Slime mold</name>
    <name type="synonym">Dictyostelium lacteum</name>
    <dbReference type="NCBI Taxonomy" id="361077"/>
    <lineage>
        <taxon>Eukaryota</taxon>
        <taxon>Amoebozoa</taxon>
        <taxon>Evosea</taxon>
        <taxon>Eumycetozoa</taxon>
        <taxon>Dictyostelia</taxon>
        <taxon>Dictyosteliales</taxon>
        <taxon>Raperosteliaceae</taxon>
        <taxon>Tieghemostelium</taxon>
    </lineage>
</organism>
<sequence>MNISHKKELELCVSIDNQDFEFKYRSDYLVSKDSIKGKGSRFPRTHLEESESEYKINFELPGMSKSDVSIHWKSGNTLVLTANKQVEEVSQDKKII</sequence>
<comment type="caution">
    <text evidence="1">The sequence shown here is derived from an EMBL/GenBank/DDBJ whole genome shotgun (WGS) entry which is preliminary data.</text>
</comment>
<dbReference type="SUPFAM" id="SSF49764">
    <property type="entry name" value="HSP20-like chaperones"/>
    <property type="match status" value="1"/>
</dbReference>
<dbReference type="InterPro" id="IPR008978">
    <property type="entry name" value="HSP20-like_chaperone"/>
</dbReference>
<dbReference type="OrthoDB" id="1431247at2759"/>
<evidence type="ECO:0000313" key="2">
    <source>
        <dbReference type="Proteomes" id="UP000076078"/>
    </source>
</evidence>
<evidence type="ECO:0008006" key="3">
    <source>
        <dbReference type="Google" id="ProtNLM"/>
    </source>
</evidence>
<evidence type="ECO:0000313" key="1">
    <source>
        <dbReference type="EMBL" id="KYQ91136.1"/>
    </source>
</evidence>
<proteinExistence type="predicted"/>
<gene>
    <name evidence="1" type="ORF">DLAC_08043</name>
</gene>
<dbReference type="Proteomes" id="UP000076078">
    <property type="component" value="Unassembled WGS sequence"/>
</dbReference>
<name>A0A151ZB26_TIELA</name>
<dbReference type="Gene3D" id="2.60.40.790">
    <property type="match status" value="1"/>
</dbReference>
<accession>A0A151ZB26</accession>